<organism evidence="1 2">
    <name type="scientific">Atlanticothrix silvestris CENA357</name>
    <dbReference type="NCBI Taxonomy" id="1725252"/>
    <lineage>
        <taxon>Bacteria</taxon>
        <taxon>Bacillati</taxon>
        <taxon>Cyanobacteriota</taxon>
        <taxon>Cyanophyceae</taxon>
        <taxon>Nostocales</taxon>
        <taxon>Nodulariaceae</taxon>
        <taxon>Atlanticothrix</taxon>
        <taxon>Atlanticothrix silvestris</taxon>
    </lineage>
</organism>
<comment type="caution">
    <text evidence="1">The sequence shown here is derived from an EMBL/GenBank/DDBJ whole genome shotgun (WGS) entry which is preliminary data.</text>
</comment>
<evidence type="ECO:0000313" key="2">
    <source>
        <dbReference type="Proteomes" id="UP000599391"/>
    </source>
</evidence>
<protein>
    <submittedName>
        <fullName evidence="1">Uncharacterized protein</fullName>
    </submittedName>
</protein>
<dbReference type="EMBL" id="JAECZB010000062">
    <property type="protein sequence ID" value="MBH8554172.1"/>
    <property type="molecule type" value="Genomic_DNA"/>
</dbReference>
<sequence length="74" mass="8462">MTLRFTLIAEGINSHTLDKVKANQSMNQLETPFSLTVPIKVRETTLHGMATTELQYIYQHNLGLKPQRSRTKGY</sequence>
<reference evidence="1 2" key="1">
    <citation type="journal article" date="2021" name="Int. J. Syst. Evol. Microbiol.">
        <title>Amazonocrinis nigriterrae gen. nov., sp. nov., Atlanticothrix silvestris gen. nov., sp. nov. and Dendronalium phyllosphericum gen. nov., sp. nov., nostocacean cyanobacteria from Brazilian environments.</title>
        <authorList>
            <person name="Alvarenga D.O."/>
            <person name="Andreote A.P.D."/>
            <person name="Branco L.H.Z."/>
            <person name="Delbaje E."/>
            <person name="Cruz R.B."/>
            <person name="Varani A.M."/>
            <person name="Fiore M.F."/>
        </authorList>
    </citation>
    <scope>NUCLEOTIDE SEQUENCE [LARGE SCALE GENOMIC DNA]</scope>
    <source>
        <strain evidence="1 2">CENA357</strain>
    </source>
</reference>
<dbReference type="RefSeq" id="WP_214440417.1">
    <property type="nucleotide sequence ID" value="NZ_JAECZB010000062.1"/>
</dbReference>
<name>A0A8J7HFB7_9CYAN</name>
<gene>
    <name evidence="1" type="ORF">I8751_17720</name>
</gene>
<dbReference type="AlphaFoldDB" id="A0A8J7HFB7"/>
<accession>A0A8J7HFB7</accession>
<dbReference type="Proteomes" id="UP000599391">
    <property type="component" value="Unassembled WGS sequence"/>
</dbReference>
<evidence type="ECO:0000313" key="1">
    <source>
        <dbReference type="EMBL" id="MBH8554172.1"/>
    </source>
</evidence>
<proteinExistence type="predicted"/>
<keyword evidence="2" id="KW-1185">Reference proteome</keyword>